<dbReference type="InterPro" id="IPR002716">
    <property type="entry name" value="PIN_dom"/>
</dbReference>
<proteinExistence type="predicted"/>
<dbReference type="PANTHER" id="PTHR16161">
    <property type="entry name" value="TRANSCRIPTIONAL PROTEIN SWT1"/>
    <property type="match status" value="1"/>
</dbReference>
<dbReference type="Proteomes" id="UP000305067">
    <property type="component" value="Unassembled WGS sequence"/>
</dbReference>
<dbReference type="Pfam" id="PF13638">
    <property type="entry name" value="PIN_4"/>
    <property type="match status" value="1"/>
</dbReference>
<dbReference type="OrthoDB" id="2017974at2759"/>
<dbReference type="Gene3D" id="3.40.50.1010">
    <property type="entry name" value="5'-nuclease"/>
    <property type="match status" value="1"/>
</dbReference>
<reference evidence="3 4" key="1">
    <citation type="journal article" date="2019" name="Nat. Ecol. Evol.">
        <title>Megaphylogeny resolves global patterns of mushroom evolution.</title>
        <authorList>
            <person name="Varga T."/>
            <person name="Krizsan K."/>
            <person name="Foldi C."/>
            <person name="Dima B."/>
            <person name="Sanchez-Garcia M."/>
            <person name="Sanchez-Ramirez S."/>
            <person name="Szollosi G.J."/>
            <person name="Szarkandi J.G."/>
            <person name="Papp V."/>
            <person name="Albert L."/>
            <person name="Andreopoulos W."/>
            <person name="Angelini C."/>
            <person name="Antonin V."/>
            <person name="Barry K.W."/>
            <person name="Bougher N.L."/>
            <person name="Buchanan P."/>
            <person name="Buyck B."/>
            <person name="Bense V."/>
            <person name="Catcheside P."/>
            <person name="Chovatia M."/>
            <person name="Cooper J."/>
            <person name="Damon W."/>
            <person name="Desjardin D."/>
            <person name="Finy P."/>
            <person name="Geml J."/>
            <person name="Haridas S."/>
            <person name="Hughes K."/>
            <person name="Justo A."/>
            <person name="Karasinski D."/>
            <person name="Kautmanova I."/>
            <person name="Kiss B."/>
            <person name="Kocsube S."/>
            <person name="Kotiranta H."/>
            <person name="LaButti K.M."/>
            <person name="Lechner B.E."/>
            <person name="Liimatainen K."/>
            <person name="Lipzen A."/>
            <person name="Lukacs Z."/>
            <person name="Mihaltcheva S."/>
            <person name="Morgado L.N."/>
            <person name="Niskanen T."/>
            <person name="Noordeloos M.E."/>
            <person name="Ohm R.A."/>
            <person name="Ortiz-Santana B."/>
            <person name="Ovrebo C."/>
            <person name="Racz N."/>
            <person name="Riley R."/>
            <person name="Savchenko A."/>
            <person name="Shiryaev A."/>
            <person name="Soop K."/>
            <person name="Spirin V."/>
            <person name="Szebenyi C."/>
            <person name="Tomsovsky M."/>
            <person name="Tulloss R.E."/>
            <person name="Uehling J."/>
            <person name="Grigoriev I.V."/>
            <person name="Vagvolgyi C."/>
            <person name="Papp T."/>
            <person name="Martin F.M."/>
            <person name="Miettinen O."/>
            <person name="Hibbett D.S."/>
            <person name="Nagy L.G."/>
        </authorList>
    </citation>
    <scope>NUCLEOTIDE SEQUENCE [LARGE SCALE GENOMIC DNA]</scope>
    <source>
        <strain evidence="3 4">CBS 309.79</strain>
    </source>
</reference>
<dbReference type="InterPro" id="IPR029060">
    <property type="entry name" value="PIN-like_dom_sf"/>
</dbReference>
<dbReference type="PANTHER" id="PTHR16161:SF0">
    <property type="entry name" value="TRANSCRIPTIONAL PROTEIN SWT1"/>
    <property type="match status" value="1"/>
</dbReference>
<dbReference type="AlphaFoldDB" id="A0A5C3QV60"/>
<dbReference type="EMBL" id="ML178816">
    <property type="protein sequence ID" value="TFL05923.1"/>
    <property type="molecule type" value="Genomic_DNA"/>
</dbReference>
<dbReference type="CDD" id="cd18727">
    <property type="entry name" value="PIN_Swt1-like"/>
    <property type="match status" value="1"/>
</dbReference>
<sequence>MPSYADLHWQRDSSSSSHSPSNNGYAEDGWTIGSTIRRIEGVVNDDVEMQAPLSEQSKYLVVDTNILLNGIDVLQRFVTDVERLEAPVRVIIPGVVVLELDGQKTRSGLEWHARRASTWLLAKVKEKRHVKGQALNETLKPSGNWKSKSDSRGGMHNDDLILDCALCFSRSRDTLLASNDKNLCFLAESSGVSTVSLVEGSSSSRDIARALFGGHEAVADFSDDEVIYRTVKQSQDTDSLWSSKARKAKIRRGGQVAHVSVGVMDMGDSMDVDDDASDLPSLPSHPLDLLHIQVVEHFTRLLCDLAMSEMPQQTKDANRSMHAMPKIGRWDAQSCIEFLDGRRKRKGASSSPRVQTFLRERYSGSGARPGQEWPKGAWLACMKSLEEFGDLWEEPVFRDSVQDLRPHVEGIFSMPIRPTGM</sequence>
<keyword evidence="4" id="KW-1185">Reference proteome</keyword>
<evidence type="ECO:0000313" key="4">
    <source>
        <dbReference type="Proteomes" id="UP000305067"/>
    </source>
</evidence>
<gene>
    <name evidence="3" type="ORF">BDV98DRAFT_560870</name>
</gene>
<dbReference type="STRING" id="1884261.A0A5C3QV60"/>
<dbReference type="SMART" id="SM00670">
    <property type="entry name" value="PINc"/>
    <property type="match status" value="1"/>
</dbReference>
<accession>A0A5C3QV60</accession>
<evidence type="ECO:0000256" key="1">
    <source>
        <dbReference type="SAM" id="MobiDB-lite"/>
    </source>
</evidence>
<protein>
    <submittedName>
        <fullName evidence="3">PIN domain-containing protein</fullName>
    </submittedName>
</protein>
<evidence type="ECO:0000313" key="3">
    <source>
        <dbReference type="EMBL" id="TFL05923.1"/>
    </source>
</evidence>
<evidence type="ECO:0000259" key="2">
    <source>
        <dbReference type="SMART" id="SM00670"/>
    </source>
</evidence>
<dbReference type="SUPFAM" id="SSF88723">
    <property type="entry name" value="PIN domain-like"/>
    <property type="match status" value="1"/>
</dbReference>
<dbReference type="GO" id="GO:0005634">
    <property type="term" value="C:nucleus"/>
    <property type="evidence" value="ECO:0007669"/>
    <property type="project" value="TreeGrafter"/>
</dbReference>
<organism evidence="3 4">
    <name type="scientific">Pterulicium gracile</name>
    <dbReference type="NCBI Taxonomy" id="1884261"/>
    <lineage>
        <taxon>Eukaryota</taxon>
        <taxon>Fungi</taxon>
        <taxon>Dikarya</taxon>
        <taxon>Basidiomycota</taxon>
        <taxon>Agaricomycotina</taxon>
        <taxon>Agaricomycetes</taxon>
        <taxon>Agaricomycetidae</taxon>
        <taxon>Agaricales</taxon>
        <taxon>Pleurotineae</taxon>
        <taxon>Pterulaceae</taxon>
        <taxon>Pterulicium</taxon>
    </lineage>
</organism>
<dbReference type="GO" id="GO:0004540">
    <property type="term" value="F:RNA nuclease activity"/>
    <property type="evidence" value="ECO:0007669"/>
    <property type="project" value="UniProtKB-ARBA"/>
</dbReference>
<feature type="region of interest" description="Disordered" evidence="1">
    <location>
        <begin position="1"/>
        <end position="27"/>
    </location>
</feature>
<name>A0A5C3QV60_9AGAR</name>
<feature type="domain" description="PIN" evidence="2">
    <location>
        <begin position="58"/>
        <end position="185"/>
    </location>
</feature>
<dbReference type="InterPro" id="IPR052626">
    <property type="entry name" value="SWT1_Regulator"/>
</dbReference>